<evidence type="ECO:0000259" key="8">
    <source>
        <dbReference type="Pfam" id="PF07715"/>
    </source>
</evidence>
<evidence type="ECO:0000256" key="6">
    <source>
        <dbReference type="ARBA" id="ARBA00023237"/>
    </source>
</evidence>
<organism evidence="9 10">
    <name type="scientific">Flavobacterium aquatile LMG 4008 = ATCC 11947</name>
    <dbReference type="NCBI Taxonomy" id="1453498"/>
    <lineage>
        <taxon>Bacteria</taxon>
        <taxon>Pseudomonadati</taxon>
        <taxon>Bacteroidota</taxon>
        <taxon>Flavobacteriia</taxon>
        <taxon>Flavobacteriales</taxon>
        <taxon>Flavobacteriaceae</taxon>
        <taxon>Flavobacterium</taxon>
    </lineage>
</organism>
<dbReference type="EMBL" id="JRHH01000003">
    <property type="protein sequence ID" value="KGD68214.1"/>
    <property type="molecule type" value="Genomic_DNA"/>
</dbReference>
<keyword evidence="5 7" id="KW-0472">Membrane</keyword>
<gene>
    <name evidence="9" type="ORF">LG45_07935</name>
</gene>
<dbReference type="eggNOG" id="COG4771">
    <property type="taxonomic scope" value="Bacteria"/>
</dbReference>
<dbReference type="STRING" id="1453498.LG45_07935"/>
<comment type="similarity">
    <text evidence="7">Belongs to the TonB-dependent receptor family.</text>
</comment>
<evidence type="ECO:0000256" key="2">
    <source>
        <dbReference type="ARBA" id="ARBA00022448"/>
    </source>
</evidence>
<dbReference type="Pfam" id="PF07715">
    <property type="entry name" value="Plug"/>
    <property type="match status" value="1"/>
</dbReference>
<evidence type="ECO:0000256" key="1">
    <source>
        <dbReference type="ARBA" id="ARBA00004571"/>
    </source>
</evidence>
<evidence type="ECO:0000313" key="10">
    <source>
        <dbReference type="Proteomes" id="UP000029554"/>
    </source>
</evidence>
<keyword evidence="3 7" id="KW-1134">Transmembrane beta strand</keyword>
<proteinExistence type="inferred from homology"/>
<dbReference type="InterPro" id="IPR012910">
    <property type="entry name" value="Plug_dom"/>
</dbReference>
<dbReference type="GO" id="GO:0009279">
    <property type="term" value="C:cell outer membrane"/>
    <property type="evidence" value="ECO:0007669"/>
    <property type="project" value="UniProtKB-SubCell"/>
</dbReference>
<dbReference type="Proteomes" id="UP000029554">
    <property type="component" value="Unassembled WGS sequence"/>
</dbReference>
<dbReference type="Gene3D" id="2.170.130.10">
    <property type="entry name" value="TonB-dependent receptor, plug domain"/>
    <property type="match status" value="1"/>
</dbReference>
<keyword evidence="6 7" id="KW-0998">Cell outer membrane</keyword>
<dbReference type="InterPro" id="IPR037066">
    <property type="entry name" value="Plug_dom_sf"/>
</dbReference>
<dbReference type="SUPFAM" id="SSF49464">
    <property type="entry name" value="Carboxypeptidase regulatory domain-like"/>
    <property type="match status" value="1"/>
</dbReference>
<sequence length="837" mass="95983">MCFVCVLSANAQDRSDSILLIKILEKIEQQHGVNFNYIDEEIAIFKIIPPKNALTLNEKLDYISDKTRLKFQFTSKSYIAVVNNKDLDKPLCGFIVDVFSNQPIAYANIKVIGTNYSTSSNENGYFELNIKSINPIEFSHVNYEKLTIQSIELYTNKCPTLTLKPVLNELSEVVTQTYLTKGITKKLDGTFEIKPKKFGLLPGLTEPDVFETLKQIPGIASTDETISNLNVRGGTHDQNLFLWNGIRLFQTGHFFGLISALNPNLAHTIKITKNGSSPFYGESVSSVVDISTHKNTSEETNGSIGINMISADVNAKFKISQNSNLELSARRSHTDFINSPTYKNYYNRIFQNTAVTNLTNDEVINYMNNEDFYFYDFSLQFDQKINSKMDLNIDLISINNLLEFNESKQENAILIAKNSSLEQHTLGGNVTLKVNWNKKNQSEINVYTSYYTIESENESIQSNQILNQENTILDTGIKIKNSHQIATNWKFNNGYQFNEIGIRNFDRINSPIFSRRIKDVLHSHSLIGELQYSSQNKKLRTAVGLRQTYITQLEEYLFEPRLQFNYSFSKSFFAEILAERKSQVTSQIVDLQQDFLGVEKRRWILANNETIPVVKSNQVSVGFTFKKNNWLLTLDNFYKSVNGITSMSQGFQNQLEFSRINGKYTVLGSEFLIQKQFYNFTAWLSYTYTNNNYNFESFSTNAFPNNYEINHNVGMAVIYDYQKLKIALGSRWFTGKPNTLPSSSLPIFNTPDNPQIGYQEPNSTNLEDYFQMNFSSSYKISISEKSNLLFGFSVQNLLDSKIIINQNYRVNTNTNSIEQVNTFALERTFNAFLRYNF</sequence>
<dbReference type="AlphaFoldDB" id="A0A095SV26"/>
<dbReference type="Gene3D" id="2.60.40.1120">
    <property type="entry name" value="Carboxypeptidase-like, regulatory domain"/>
    <property type="match status" value="1"/>
</dbReference>
<keyword evidence="4 7" id="KW-0812">Transmembrane</keyword>
<name>A0A095SV26_9FLAO</name>
<dbReference type="Pfam" id="PF13715">
    <property type="entry name" value="CarbopepD_reg_2"/>
    <property type="match status" value="1"/>
</dbReference>
<dbReference type="Gene3D" id="2.40.170.20">
    <property type="entry name" value="TonB-dependent receptor, beta-barrel domain"/>
    <property type="match status" value="1"/>
</dbReference>
<evidence type="ECO:0000256" key="7">
    <source>
        <dbReference type="PROSITE-ProRule" id="PRU01360"/>
    </source>
</evidence>
<comment type="subcellular location">
    <subcellularLocation>
        <location evidence="1 7">Cell outer membrane</location>
        <topology evidence="1 7">Multi-pass membrane protein</topology>
    </subcellularLocation>
</comment>
<dbReference type="InterPro" id="IPR008969">
    <property type="entry name" value="CarboxyPept-like_regulatory"/>
</dbReference>
<feature type="domain" description="TonB-dependent receptor plug" evidence="8">
    <location>
        <begin position="208"/>
        <end position="283"/>
    </location>
</feature>
<dbReference type="InterPro" id="IPR039426">
    <property type="entry name" value="TonB-dep_rcpt-like"/>
</dbReference>
<evidence type="ECO:0000256" key="5">
    <source>
        <dbReference type="ARBA" id="ARBA00023136"/>
    </source>
</evidence>
<keyword evidence="2 7" id="KW-0813">Transport</keyword>
<reference evidence="9 10" key="1">
    <citation type="submission" date="2014-09" db="EMBL/GenBank/DDBJ databases">
        <title>Whole Genome Shotgun of Flavobacterium aquatile LMG 4008.</title>
        <authorList>
            <person name="Gale A.N."/>
            <person name="Pipes S.E."/>
            <person name="Newman J.D."/>
        </authorList>
    </citation>
    <scope>NUCLEOTIDE SEQUENCE [LARGE SCALE GENOMIC DNA]</scope>
    <source>
        <strain evidence="9 10">LMG 4008</strain>
    </source>
</reference>
<keyword evidence="10" id="KW-1185">Reference proteome</keyword>
<dbReference type="SUPFAM" id="SSF56935">
    <property type="entry name" value="Porins"/>
    <property type="match status" value="1"/>
</dbReference>
<protein>
    <recommendedName>
        <fullName evidence="8">TonB-dependent receptor plug domain-containing protein</fullName>
    </recommendedName>
</protein>
<evidence type="ECO:0000256" key="4">
    <source>
        <dbReference type="ARBA" id="ARBA00022692"/>
    </source>
</evidence>
<evidence type="ECO:0000313" key="9">
    <source>
        <dbReference type="EMBL" id="KGD68214.1"/>
    </source>
</evidence>
<comment type="caution">
    <text evidence="9">The sequence shown here is derived from an EMBL/GenBank/DDBJ whole genome shotgun (WGS) entry which is preliminary data.</text>
</comment>
<dbReference type="InterPro" id="IPR036942">
    <property type="entry name" value="Beta-barrel_TonB_sf"/>
</dbReference>
<dbReference type="PROSITE" id="PS52016">
    <property type="entry name" value="TONB_DEPENDENT_REC_3"/>
    <property type="match status" value="1"/>
</dbReference>
<accession>A0A095SV26</accession>
<evidence type="ECO:0000256" key="3">
    <source>
        <dbReference type="ARBA" id="ARBA00022452"/>
    </source>
</evidence>